<dbReference type="Pfam" id="PF12499">
    <property type="entry name" value="DUF3707"/>
    <property type="match status" value="1"/>
</dbReference>
<evidence type="ECO:0000256" key="2">
    <source>
        <dbReference type="SAM" id="SignalP"/>
    </source>
</evidence>
<dbReference type="Proteomes" id="UP001165090">
    <property type="component" value="Unassembled WGS sequence"/>
</dbReference>
<gene>
    <name evidence="4" type="ORF">VaNZ11_005471</name>
</gene>
<dbReference type="EMBL" id="BSDZ01000013">
    <property type="protein sequence ID" value="GLI62739.1"/>
    <property type="molecule type" value="Genomic_DNA"/>
</dbReference>
<evidence type="ECO:0000259" key="3">
    <source>
        <dbReference type="Pfam" id="PF12499"/>
    </source>
</evidence>
<dbReference type="PANTHER" id="PTHR24216">
    <property type="entry name" value="PAXILLIN-RELATED"/>
    <property type="match status" value="1"/>
</dbReference>
<organism evidence="4 5">
    <name type="scientific">Volvox africanus</name>
    <dbReference type="NCBI Taxonomy" id="51714"/>
    <lineage>
        <taxon>Eukaryota</taxon>
        <taxon>Viridiplantae</taxon>
        <taxon>Chlorophyta</taxon>
        <taxon>core chlorophytes</taxon>
        <taxon>Chlorophyceae</taxon>
        <taxon>CS clade</taxon>
        <taxon>Chlamydomonadales</taxon>
        <taxon>Volvocaceae</taxon>
        <taxon>Volvox</taxon>
    </lineage>
</organism>
<dbReference type="PANTHER" id="PTHR24216:SF65">
    <property type="entry name" value="PAXILLIN-LIKE PROTEIN 1"/>
    <property type="match status" value="1"/>
</dbReference>
<accession>A0ABQ5RZA6</accession>
<reference evidence="4 5" key="1">
    <citation type="journal article" date="2023" name="IScience">
        <title>Expanded male sex-determining region conserved during the evolution of homothallism in the green alga Volvox.</title>
        <authorList>
            <person name="Yamamoto K."/>
            <person name="Matsuzaki R."/>
            <person name="Mahakham W."/>
            <person name="Heman W."/>
            <person name="Sekimoto H."/>
            <person name="Kawachi M."/>
            <person name="Minakuchi Y."/>
            <person name="Toyoda A."/>
            <person name="Nozaki H."/>
        </authorList>
    </citation>
    <scope>NUCLEOTIDE SEQUENCE [LARGE SCALE GENOMIC DNA]</scope>
    <source>
        <strain evidence="4 5">NIES-4468</strain>
    </source>
</reference>
<comment type="caution">
    <text evidence="4">The sequence shown here is derived from an EMBL/GenBank/DDBJ whole genome shotgun (WGS) entry which is preliminary data.</text>
</comment>
<protein>
    <recommendedName>
        <fullName evidence="3">Pherophorin domain-containing protein</fullName>
    </recommendedName>
</protein>
<feature type="domain" description="Pherophorin" evidence="3">
    <location>
        <begin position="601"/>
        <end position="751"/>
    </location>
</feature>
<feature type="signal peptide" evidence="2">
    <location>
        <begin position="1"/>
        <end position="23"/>
    </location>
</feature>
<sequence>MYYYCIARHWRAALLIIALSASAAPLGAFASHFRAGIISYAPNSQDPTLLDVSVTTSWAYTDYLYIYLWTAPTGNSYIFSTSSNDVVGSGTDALGNYYVTLRTTKSIPVPTDLPALITTSGCCRIYGLVGYGDYAGYSNYDDFAFSTQYVAGAPTSILVDALPFMLADRAKSPGTYAYFFVPALSLRGNPLSCAINRAIAFTAPTELTASAVTGGCNIGWNNNKYSYNVTAPVGLRITDTVTGQYNDLTFLVTMIDTSLAPSVVGATCNGVALPQTGSSISITIGVQIQVIITVIDPAGGTLTASCSSLPSGATLTTRPGSSASSATVTFTWTPTTLSSGVTIIVITSTSYLYTTFPFSFSLPPPPLPPSPSPPPSPPLPPPLPPSPKPPTPRPPSPLPPSPLPPSPLPPSPLPPSPLPPSPLPPSPLPPSPRPPSPLPPSPIPPSPPPPPPPPPSFKSPPPSPPTPPPPPPSPPPIAPPQPPSPSPPPPSPSPPSPSPPPPSPPPSPTPPSPSPPPPSPSPPPPSPSPPPPSPLPPPPSPPPLKPPPSPSLLKPPSPSPPPKPPVPKPPPPPPPTPPLPPPPSNALFVNLFQFPSDCILGRDVSQSPVRMSSPRGPFNVTASTATYCFNITTNASLVGPSSECKFMNTVRKLHLIIGADCVSEYNRRGNKLTITINGFSFNTAITPAQFSGTACGLLTVKRINDFINTIPSDGMYVCLPLDRASKCNRPSTLCFGPTCVYQLSDDMGCCPTSEC</sequence>
<keyword evidence="2" id="KW-0732">Signal</keyword>
<feature type="region of interest" description="Disordered" evidence="1">
    <location>
        <begin position="364"/>
        <end position="584"/>
    </location>
</feature>
<dbReference type="PRINTS" id="PR01217">
    <property type="entry name" value="PRICHEXTENSN"/>
</dbReference>
<evidence type="ECO:0000313" key="5">
    <source>
        <dbReference type="Proteomes" id="UP001165090"/>
    </source>
</evidence>
<keyword evidence="5" id="KW-1185">Reference proteome</keyword>
<evidence type="ECO:0000256" key="1">
    <source>
        <dbReference type="SAM" id="MobiDB-lite"/>
    </source>
</evidence>
<dbReference type="InterPro" id="IPR024616">
    <property type="entry name" value="Pherophorin"/>
</dbReference>
<name>A0ABQ5RZA6_9CHLO</name>
<feature type="chain" id="PRO_5046968696" description="Pherophorin domain-containing protein" evidence="2">
    <location>
        <begin position="24"/>
        <end position="755"/>
    </location>
</feature>
<evidence type="ECO:0000313" key="4">
    <source>
        <dbReference type="EMBL" id="GLI62739.1"/>
    </source>
</evidence>
<proteinExistence type="predicted"/>